<feature type="chain" id="PRO_5042826459" evidence="1">
    <location>
        <begin position="20"/>
        <end position="126"/>
    </location>
</feature>
<dbReference type="RefSeq" id="WP_065211288.1">
    <property type="nucleotide sequence ID" value="NZ_CP016179.1"/>
</dbReference>
<dbReference type="Proteomes" id="UP000092018">
    <property type="component" value="Plasmid unnamed1"/>
</dbReference>
<feature type="signal peptide" evidence="1">
    <location>
        <begin position="1"/>
        <end position="19"/>
    </location>
</feature>
<protein>
    <submittedName>
        <fullName evidence="2">Uncharacterized protein</fullName>
    </submittedName>
</protein>
<dbReference type="EMBL" id="CP016179">
    <property type="protein sequence ID" value="ANO35529.1"/>
    <property type="molecule type" value="Genomic_DNA"/>
</dbReference>
<proteinExistence type="predicted"/>
<name>A0AAN0Y030_9VIBR</name>
<dbReference type="AlphaFoldDB" id="A0AAN0Y030"/>
<keyword evidence="1" id="KW-0732">Signal</keyword>
<evidence type="ECO:0000256" key="1">
    <source>
        <dbReference type="SAM" id="SignalP"/>
    </source>
</evidence>
<organism evidence="2 3">
    <name type="scientific">Vibrio breoganii</name>
    <dbReference type="NCBI Taxonomy" id="553239"/>
    <lineage>
        <taxon>Bacteria</taxon>
        <taxon>Pseudomonadati</taxon>
        <taxon>Pseudomonadota</taxon>
        <taxon>Gammaproteobacteria</taxon>
        <taxon>Vibrionales</taxon>
        <taxon>Vibrionaceae</taxon>
        <taxon>Vibrio</taxon>
    </lineage>
</organism>
<keyword evidence="2" id="KW-0614">Plasmid</keyword>
<gene>
    <name evidence="2" type="ORF">A6E01_20160</name>
</gene>
<evidence type="ECO:0000313" key="3">
    <source>
        <dbReference type="Proteomes" id="UP000092018"/>
    </source>
</evidence>
<reference evidence="2 3" key="1">
    <citation type="submission" date="2016-06" db="EMBL/GenBank/DDBJ databases">
        <title>Adaptive Radiation by Waves of Gene Transfer Leads to Fine-Scale Resource Partitioning in Marine Microbes.</title>
        <authorList>
            <person name="Hehemann J.-H."/>
            <person name="Arevalo P."/>
            <person name="Datta M.S."/>
            <person name="Yu X."/>
            <person name="Corzett C."/>
            <person name="Henschel A."/>
            <person name="Preheim S.P."/>
            <person name="Timberlake S."/>
            <person name="Alm E.J."/>
            <person name="Polz M.F."/>
        </authorList>
    </citation>
    <scope>NUCLEOTIDE SEQUENCE [LARGE SCALE GENOMIC DNA]</scope>
    <source>
        <strain evidence="2 3">FF50</strain>
        <plasmid evidence="2 3">unnamed1</plasmid>
    </source>
</reference>
<dbReference type="KEGG" id="vbr:A6E01_20160"/>
<accession>A0AAN0Y030</accession>
<geneLocation type="plasmid" evidence="2 3">
    <name>unnamed1</name>
</geneLocation>
<evidence type="ECO:0000313" key="2">
    <source>
        <dbReference type="EMBL" id="ANO35529.1"/>
    </source>
</evidence>
<sequence>MKNVLIVVASAFFCVSAMAHDYNSVIDGVASGHRYVGVDQGSWSQGGGLNYKTFSDHVPRVDTANVATRVDTTERNAIINSIRNGTIRNATYAVNANTATRLSNAAREAYIEAARKEICKGYSHCS</sequence>